<name>A0A9P4HKP0_9PLEO</name>
<keyword evidence="2" id="KW-0732">Signal</keyword>
<dbReference type="EMBL" id="ML978155">
    <property type="protein sequence ID" value="KAF2036034.1"/>
    <property type="molecule type" value="Genomic_DNA"/>
</dbReference>
<proteinExistence type="predicted"/>
<evidence type="ECO:0000256" key="1">
    <source>
        <dbReference type="SAM" id="MobiDB-lite"/>
    </source>
</evidence>
<accession>A0A9P4HKP0</accession>
<evidence type="ECO:0000313" key="4">
    <source>
        <dbReference type="Proteomes" id="UP000799777"/>
    </source>
</evidence>
<sequence>MRSSILGLVTFTLVALSTTTPIRLAIAPLLGGGKDDGLVSGLGNLFEILDPNRRGNDIAFRPPRRRARENSPSTASTLKANQRHEDIQQTASGLQDRCTGIDIGKLLYQISPNLPACTKLAVRARESLRSESDFEMDLYIPDYDQHLEDDAQFFDGIIGHFRDRQDDETTKAANIQARQLADLIGDVTGPASFKSLLKSLPEPVAKLVATAAAGRIFNRANSFPLVGSVQELKSDDTQSREASVCQRRYTFQTSALPADVQERQHLPLVPISSLKEKIASLLREAFEDFVNDVFERIANEAGNLPLARGAPELASDDIQSLETNVCRRQIALYPRAGITDLIKLPIDVDVDTHIDIRDIDVPATEVTDIEMLLAKQLGLDMEDMQELASDDTHPHQIPRRQFNLDQLVGEGFIKLSDIIKNIDVPKITGPPYVLLARGNVGWMVMF</sequence>
<feature type="signal peptide" evidence="2">
    <location>
        <begin position="1"/>
        <end position="19"/>
    </location>
</feature>
<feature type="chain" id="PRO_5040386952" evidence="2">
    <location>
        <begin position="20"/>
        <end position="446"/>
    </location>
</feature>
<protein>
    <submittedName>
        <fullName evidence="3">Uncharacterized protein</fullName>
    </submittedName>
</protein>
<evidence type="ECO:0000313" key="3">
    <source>
        <dbReference type="EMBL" id="KAF2036034.1"/>
    </source>
</evidence>
<feature type="region of interest" description="Disordered" evidence="1">
    <location>
        <begin position="64"/>
        <end position="85"/>
    </location>
</feature>
<feature type="compositionally biased region" description="Polar residues" evidence="1">
    <location>
        <begin position="70"/>
        <end position="80"/>
    </location>
</feature>
<organism evidence="3 4">
    <name type="scientific">Setomelanomma holmii</name>
    <dbReference type="NCBI Taxonomy" id="210430"/>
    <lineage>
        <taxon>Eukaryota</taxon>
        <taxon>Fungi</taxon>
        <taxon>Dikarya</taxon>
        <taxon>Ascomycota</taxon>
        <taxon>Pezizomycotina</taxon>
        <taxon>Dothideomycetes</taxon>
        <taxon>Pleosporomycetidae</taxon>
        <taxon>Pleosporales</taxon>
        <taxon>Pleosporineae</taxon>
        <taxon>Phaeosphaeriaceae</taxon>
        <taxon>Setomelanomma</taxon>
    </lineage>
</organism>
<keyword evidence="4" id="KW-1185">Reference proteome</keyword>
<evidence type="ECO:0000256" key="2">
    <source>
        <dbReference type="SAM" id="SignalP"/>
    </source>
</evidence>
<reference evidence="3" key="1">
    <citation type="journal article" date="2020" name="Stud. Mycol.">
        <title>101 Dothideomycetes genomes: a test case for predicting lifestyles and emergence of pathogens.</title>
        <authorList>
            <person name="Haridas S."/>
            <person name="Albert R."/>
            <person name="Binder M."/>
            <person name="Bloem J."/>
            <person name="Labutti K."/>
            <person name="Salamov A."/>
            <person name="Andreopoulos B."/>
            <person name="Baker S."/>
            <person name="Barry K."/>
            <person name="Bills G."/>
            <person name="Bluhm B."/>
            <person name="Cannon C."/>
            <person name="Castanera R."/>
            <person name="Culley D."/>
            <person name="Daum C."/>
            <person name="Ezra D."/>
            <person name="Gonzalez J."/>
            <person name="Henrissat B."/>
            <person name="Kuo A."/>
            <person name="Liang C."/>
            <person name="Lipzen A."/>
            <person name="Lutzoni F."/>
            <person name="Magnuson J."/>
            <person name="Mondo S."/>
            <person name="Nolan M."/>
            <person name="Ohm R."/>
            <person name="Pangilinan J."/>
            <person name="Park H.-J."/>
            <person name="Ramirez L."/>
            <person name="Alfaro M."/>
            <person name="Sun H."/>
            <person name="Tritt A."/>
            <person name="Yoshinaga Y."/>
            <person name="Zwiers L.-H."/>
            <person name="Turgeon B."/>
            <person name="Goodwin S."/>
            <person name="Spatafora J."/>
            <person name="Crous P."/>
            <person name="Grigoriev I."/>
        </authorList>
    </citation>
    <scope>NUCLEOTIDE SEQUENCE</scope>
    <source>
        <strain evidence="3">CBS 110217</strain>
    </source>
</reference>
<dbReference type="AlphaFoldDB" id="A0A9P4HKP0"/>
<comment type="caution">
    <text evidence="3">The sequence shown here is derived from an EMBL/GenBank/DDBJ whole genome shotgun (WGS) entry which is preliminary data.</text>
</comment>
<dbReference type="Proteomes" id="UP000799777">
    <property type="component" value="Unassembled WGS sequence"/>
</dbReference>
<gene>
    <name evidence="3" type="ORF">EK21DRAFT_83759</name>
</gene>